<evidence type="ECO:0000256" key="1">
    <source>
        <dbReference type="SAM" id="MobiDB-lite"/>
    </source>
</evidence>
<gene>
    <name evidence="2" type="ORF">HNAJ_LOCUS4618</name>
</gene>
<accession>A0A0R3TC31</accession>
<evidence type="ECO:0000313" key="4">
    <source>
        <dbReference type="WBParaSite" id="HNAJ_0000462001-mRNA-1"/>
    </source>
</evidence>
<feature type="region of interest" description="Disordered" evidence="1">
    <location>
        <begin position="65"/>
        <end position="126"/>
    </location>
</feature>
<evidence type="ECO:0000313" key="2">
    <source>
        <dbReference type="EMBL" id="VDO00478.1"/>
    </source>
</evidence>
<evidence type="ECO:0000313" key="3">
    <source>
        <dbReference type="Proteomes" id="UP000278807"/>
    </source>
</evidence>
<name>A0A0R3TC31_RODNA</name>
<dbReference type="WBParaSite" id="HNAJ_0000462001-mRNA-1">
    <property type="protein sequence ID" value="HNAJ_0000462001-mRNA-1"/>
    <property type="gene ID" value="HNAJ_0000462001"/>
</dbReference>
<keyword evidence="3" id="KW-1185">Reference proteome</keyword>
<proteinExistence type="predicted"/>
<protein>
    <submittedName>
        <fullName evidence="4">Secreted protein</fullName>
    </submittedName>
</protein>
<organism evidence="4">
    <name type="scientific">Rodentolepis nana</name>
    <name type="common">Dwarf tapeworm</name>
    <name type="synonym">Hymenolepis nana</name>
    <dbReference type="NCBI Taxonomy" id="102285"/>
    <lineage>
        <taxon>Eukaryota</taxon>
        <taxon>Metazoa</taxon>
        <taxon>Spiralia</taxon>
        <taxon>Lophotrochozoa</taxon>
        <taxon>Platyhelminthes</taxon>
        <taxon>Cestoda</taxon>
        <taxon>Eucestoda</taxon>
        <taxon>Cyclophyllidea</taxon>
        <taxon>Hymenolepididae</taxon>
        <taxon>Rodentolepis</taxon>
    </lineage>
</organism>
<reference evidence="4" key="1">
    <citation type="submission" date="2017-02" db="UniProtKB">
        <authorList>
            <consortium name="WormBaseParasite"/>
        </authorList>
    </citation>
    <scope>IDENTIFICATION</scope>
</reference>
<dbReference type="EMBL" id="UZAE01003379">
    <property type="protein sequence ID" value="VDO00478.1"/>
    <property type="molecule type" value="Genomic_DNA"/>
</dbReference>
<sequence length="142" mass="16514">MLHFACILYFISDDTGSRHGERNRPHPNGAVSRVVYAYNSSDSSSDSSILDDRYRGSRNRITYRMSRHNTPRDPSVINGGFSTNDRNKRLQRQRNASITFSDDDSISRGHVSGPRNISGERERRKHFSRWWRGHDSNNHNRH</sequence>
<dbReference type="AlphaFoldDB" id="A0A0R3TC31"/>
<reference evidence="2 3" key="2">
    <citation type="submission" date="2018-11" db="EMBL/GenBank/DDBJ databases">
        <authorList>
            <consortium name="Pathogen Informatics"/>
        </authorList>
    </citation>
    <scope>NUCLEOTIDE SEQUENCE [LARGE SCALE GENOMIC DNA]</scope>
</reference>
<dbReference type="Proteomes" id="UP000278807">
    <property type="component" value="Unassembled WGS sequence"/>
</dbReference>